<organism evidence="2">
    <name type="scientific">Florenciella parvula</name>
    <dbReference type="NCBI Taxonomy" id="236787"/>
    <lineage>
        <taxon>Eukaryota</taxon>
        <taxon>Sar</taxon>
        <taxon>Stramenopiles</taxon>
        <taxon>Ochrophyta</taxon>
        <taxon>Dictyochophyceae</taxon>
        <taxon>Florenciellales</taxon>
        <taxon>Florenciella</taxon>
    </lineage>
</organism>
<evidence type="ECO:0000256" key="1">
    <source>
        <dbReference type="SAM" id="MobiDB-lite"/>
    </source>
</evidence>
<proteinExistence type="predicted"/>
<name>A0A7S2BA74_9STRA</name>
<feature type="compositionally biased region" description="Gly residues" evidence="1">
    <location>
        <begin position="1"/>
        <end position="11"/>
    </location>
</feature>
<feature type="compositionally biased region" description="Low complexity" evidence="1">
    <location>
        <begin position="12"/>
        <end position="26"/>
    </location>
</feature>
<accession>A0A7S2BA74</accession>
<gene>
    <name evidence="2" type="ORF">FPAR1323_LOCUS2936</name>
</gene>
<feature type="compositionally biased region" description="Low complexity" evidence="1">
    <location>
        <begin position="47"/>
        <end position="65"/>
    </location>
</feature>
<sequence>MLGGGGGGGGSASNSRPGSASNSRGPSPVPNHDDVFGGSTRGHQRSSADGSSSSSSSSAASSSASEDPDVKWCASMMESIKRWITKHPNVKTKHLLNKFQSVPDSKAVLFKAALRAVATCTDGRWNLKG</sequence>
<reference evidence="2" key="1">
    <citation type="submission" date="2021-01" db="EMBL/GenBank/DDBJ databases">
        <authorList>
            <person name="Corre E."/>
            <person name="Pelletier E."/>
            <person name="Niang G."/>
            <person name="Scheremetjew M."/>
            <person name="Finn R."/>
            <person name="Kale V."/>
            <person name="Holt S."/>
            <person name="Cochrane G."/>
            <person name="Meng A."/>
            <person name="Brown T."/>
            <person name="Cohen L."/>
        </authorList>
    </citation>
    <scope>NUCLEOTIDE SEQUENCE</scope>
    <source>
        <strain evidence="2">RCC1693</strain>
    </source>
</reference>
<feature type="region of interest" description="Disordered" evidence="1">
    <location>
        <begin position="1"/>
        <end position="70"/>
    </location>
</feature>
<dbReference type="AlphaFoldDB" id="A0A7S2BA74"/>
<protein>
    <submittedName>
        <fullName evidence="2">Uncharacterized protein</fullName>
    </submittedName>
</protein>
<evidence type="ECO:0000313" key="2">
    <source>
        <dbReference type="EMBL" id="CAD9391098.1"/>
    </source>
</evidence>
<dbReference type="EMBL" id="HBGT01005377">
    <property type="protein sequence ID" value="CAD9391098.1"/>
    <property type="molecule type" value="Transcribed_RNA"/>
</dbReference>